<keyword evidence="3" id="KW-1185">Reference proteome</keyword>
<protein>
    <submittedName>
        <fullName evidence="2">Uncharacterized protein</fullName>
    </submittedName>
</protein>
<evidence type="ECO:0000313" key="3">
    <source>
        <dbReference type="Proteomes" id="UP000001662"/>
    </source>
</evidence>
<name>D9QZR6_LACSW</name>
<dbReference type="KEGG" id="csh:Closa_3772"/>
<evidence type="ECO:0000256" key="1">
    <source>
        <dbReference type="SAM" id="MobiDB-lite"/>
    </source>
</evidence>
<feature type="region of interest" description="Disordered" evidence="1">
    <location>
        <begin position="130"/>
        <end position="155"/>
    </location>
</feature>
<feature type="region of interest" description="Disordered" evidence="1">
    <location>
        <begin position="70"/>
        <end position="110"/>
    </location>
</feature>
<feature type="compositionally biased region" description="Polar residues" evidence="1">
    <location>
        <begin position="90"/>
        <end position="101"/>
    </location>
</feature>
<organism evidence="2 3">
    <name type="scientific">Lacrimispora saccharolytica (strain ATCC 35040 / DSM 2544 / NRCC 2533 / WM1)</name>
    <name type="common">Clostridium saccharolyticum</name>
    <dbReference type="NCBI Taxonomy" id="610130"/>
    <lineage>
        <taxon>Bacteria</taxon>
        <taxon>Bacillati</taxon>
        <taxon>Bacillota</taxon>
        <taxon>Clostridia</taxon>
        <taxon>Lachnospirales</taxon>
        <taxon>Lachnospiraceae</taxon>
        <taxon>Lacrimispora</taxon>
    </lineage>
</organism>
<dbReference type="OrthoDB" id="2061074at2"/>
<dbReference type="HOGENOM" id="CLU_1692470_0_0_9"/>
<dbReference type="PaxDb" id="610130-Closa_3772"/>
<evidence type="ECO:0000313" key="2">
    <source>
        <dbReference type="EMBL" id="ADL06292.1"/>
    </source>
</evidence>
<dbReference type="EMBL" id="CP002109">
    <property type="protein sequence ID" value="ADL06292.1"/>
    <property type="molecule type" value="Genomic_DNA"/>
</dbReference>
<reference evidence="2" key="1">
    <citation type="submission" date="2010-07" db="EMBL/GenBank/DDBJ databases">
        <title>Complete sequence of Clostridium saccharolyticum WM1.</title>
        <authorList>
            <consortium name="US DOE Joint Genome Institute"/>
            <person name="Lucas S."/>
            <person name="Copeland A."/>
            <person name="Lapidus A."/>
            <person name="Cheng J.-F."/>
            <person name="Bruce D."/>
            <person name="Goodwin L."/>
            <person name="Pitluck S."/>
            <person name="Chertkov O."/>
            <person name="Detter J.C."/>
            <person name="Han C."/>
            <person name="Tapia R."/>
            <person name="Land M."/>
            <person name="Hauser L."/>
            <person name="Chang Y.-J."/>
            <person name="Jeffries C."/>
            <person name="Kyrpides N."/>
            <person name="Ivanova N."/>
            <person name="Mikhailova N."/>
            <person name="Mouttaki H."/>
            <person name="Lin L."/>
            <person name="Zhou J."/>
            <person name="Hemme C.L."/>
            <person name="Woyke T."/>
        </authorList>
    </citation>
    <scope>NUCLEOTIDE SEQUENCE [LARGE SCALE GENOMIC DNA]</scope>
    <source>
        <strain evidence="2">WM1</strain>
    </source>
</reference>
<gene>
    <name evidence="2" type="ordered locus">Closa_3772</name>
</gene>
<dbReference type="AlphaFoldDB" id="D9QZR6"/>
<feature type="compositionally biased region" description="Basic and acidic residues" evidence="1">
    <location>
        <begin position="133"/>
        <end position="143"/>
    </location>
</feature>
<accession>D9QZR6</accession>
<sequence length="155" mass="16519">MGISEISNPSSYEEWQLLQAQKEKAQTAAGKTGAAEAAQIEAIENEIHGQTQETRAVSSDRMDTIEISSEGRAFQESQGVSANKPAPSIKPSSQVKGSESGDSSENLSTLTEEEIQKLVEAGTITQAQANAELARREADRAAESEIGINPQESVE</sequence>
<dbReference type="RefSeq" id="WP_013274345.1">
    <property type="nucleotide sequence ID" value="NC_014376.1"/>
</dbReference>
<dbReference type="Proteomes" id="UP000001662">
    <property type="component" value="Chromosome"/>
</dbReference>
<proteinExistence type="predicted"/>
<dbReference type="eggNOG" id="ENOG5033UXG">
    <property type="taxonomic scope" value="Bacteria"/>
</dbReference>